<dbReference type="GO" id="GO:0005506">
    <property type="term" value="F:iron ion binding"/>
    <property type="evidence" value="ECO:0007669"/>
    <property type="project" value="InterPro"/>
</dbReference>
<keyword evidence="3" id="KW-0560">Oxidoreductase</keyword>
<dbReference type="InterPro" id="IPR016208">
    <property type="entry name" value="Ald_Oxase/xanthine_DH-like"/>
</dbReference>
<comment type="caution">
    <text evidence="7">The sequence shown here is derived from an EMBL/GenBank/DDBJ whole genome shotgun (WGS) entry which is preliminary data.</text>
</comment>
<dbReference type="Proteomes" id="UP000283509">
    <property type="component" value="Unassembled WGS sequence"/>
</dbReference>
<reference evidence="7 8" key="2">
    <citation type="submission" date="2019-01" db="EMBL/GenBank/DDBJ databases">
        <title>The decoding of complex shrimp genome reveals the adaptation for benthos swimmer, frequently molting mechanism and breeding impact on genome.</title>
        <authorList>
            <person name="Sun Y."/>
            <person name="Gao Y."/>
            <person name="Yu Y."/>
        </authorList>
    </citation>
    <scope>NUCLEOTIDE SEQUENCE [LARGE SCALE GENOMIC DNA]</scope>
    <source>
        <tissue evidence="7">Muscle</tissue>
    </source>
</reference>
<dbReference type="Pfam" id="PF00111">
    <property type="entry name" value="Fer2"/>
    <property type="match status" value="1"/>
</dbReference>
<dbReference type="STRING" id="6689.A0A3R7P924"/>
<accession>A0A3R7P924</accession>
<dbReference type="PROSITE" id="PS51085">
    <property type="entry name" value="2FE2S_FER_2"/>
    <property type="match status" value="1"/>
</dbReference>
<evidence type="ECO:0000256" key="3">
    <source>
        <dbReference type="ARBA" id="ARBA00023002"/>
    </source>
</evidence>
<dbReference type="SUPFAM" id="SSF47741">
    <property type="entry name" value="CO dehydrogenase ISP C-domain like"/>
    <property type="match status" value="1"/>
</dbReference>
<dbReference type="InterPro" id="IPR036010">
    <property type="entry name" value="2Fe-2S_ferredoxin-like_sf"/>
</dbReference>
<keyword evidence="4" id="KW-0408">Iron</keyword>
<protein>
    <recommendedName>
        <fullName evidence="6">2Fe-2S ferredoxin-type domain-containing protein</fullName>
    </recommendedName>
</protein>
<evidence type="ECO:0000313" key="8">
    <source>
        <dbReference type="Proteomes" id="UP000283509"/>
    </source>
</evidence>
<dbReference type="AlphaFoldDB" id="A0A3R7P924"/>
<evidence type="ECO:0000256" key="5">
    <source>
        <dbReference type="ARBA" id="ARBA00023014"/>
    </source>
</evidence>
<dbReference type="EMBL" id="QCYY01003288">
    <property type="protein sequence ID" value="ROT64249.1"/>
    <property type="molecule type" value="Genomic_DNA"/>
</dbReference>
<sequence>MTEGGIVHSFQPSASAVNTDIQVSKITEKIMASSVKLTVNGQEYEVDPATPPSTRLVDFLHEKNLSGTHVTCYQGGCGACTVVASFVDPDSGAKNTHSINSCLAPLLGCNGWEITTIEGLGNRHDGYHVIQERLAEYSGTQCGYCSPGMVMNMYGLTQSSSSWTASEVEQHLDGNLCRCTGYRPILEAFKSITAQDIEDSHLARCPKTGQACRGHCAKKENAKVGQFVYLL</sequence>
<keyword evidence="2" id="KW-0479">Metal-binding</keyword>
<dbReference type="InterPro" id="IPR002888">
    <property type="entry name" value="2Fe-2S-bd"/>
</dbReference>
<evidence type="ECO:0000256" key="4">
    <source>
        <dbReference type="ARBA" id="ARBA00023004"/>
    </source>
</evidence>
<dbReference type="PROSITE" id="PS00197">
    <property type="entry name" value="2FE2S_FER_1"/>
    <property type="match status" value="1"/>
</dbReference>
<dbReference type="Pfam" id="PF01799">
    <property type="entry name" value="Fer2_2"/>
    <property type="match status" value="1"/>
</dbReference>
<evidence type="ECO:0000259" key="6">
    <source>
        <dbReference type="PROSITE" id="PS51085"/>
    </source>
</evidence>
<reference evidence="7 8" key="1">
    <citation type="submission" date="2018-04" db="EMBL/GenBank/DDBJ databases">
        <authorList>
            <person name="Zhang X."/>
            <person name="Yuan J."/>
            <person name="Li F."/>
            <person name="Xiang J."/>
        </authorList>
    </citation>
    <scope>NUCLEOTIDE SEQUENCE [LARGE SCALE GENOMIC DNA]</scope>
    <source>
        <tissue evidence="7">Muscle</tissue>
    </source>
</reference>
<evidence type="ECO:0000256" key="1">
    <source>
        <dbReference type="ARBA" id="ARBA00022714"/>
    </source>
</evidence>
<dbReference type="CDD" id="cd00207">
    <property type="entry name" value="fer2"/>
    <property type="match status" value="1"/>
</dbReference>
<dbReference type="InterPro" id="IPR012675">
    <property type="entry name" value="Beta-grasp_dom_sf"/>
</dbReference>
<keyword evidence="8" id="KW-1185">Reference proteome</keyword>
<keyword evidence="5" id="KW-0411">Iron-sulfur</keyword>
<proteinExistence type="predicted"/>
<dbReference type="SUPFAM" id="SSF54292">
    <property type="entry name" value="2Fe-2S ferredoxin-like"/>
    <property type="match status" value="1"/>
</dbReference>
<dbReference type="GO" id="GO:0051537">
    <property type="term" value="F:2 iron, 2 sulfur cluster binding"/>
    <property type="evidence" value="ECO:0007669"/>
    <property type="project" value="UniProtKB-KW"/>
</dbReference>
<dbReference type="PANTHER" id="PTHR45444">
    <property type="entry name" value="XANTHINE DEHYDROGENASE"/>
    <property type="match status" value="1"/>
</dbReference>
<dbReference type="OrthoDB" id="8300278at2759"/>
<dbReference type="PANTHER" id="PTHR45444:SF3">
    <property type="entry name" value="XANTHINE DEHYDROGENASE"/>
    <property type="match status" value="1"/>
</dbReference>
<dbReference type="Gene3D" id="3.10.20.30">
    <property type="match status" value="1"/>
</dbReference>
<dbReference type="InterPro" id="IPR036884">
    <property type="entry name" value="2Fe-2S-bd_dom_sf"/>
</dbReference>
<dbReference type="Gene3D" id="1.10.150.120">
    <property type="entry name" value="[2Fe-2S]-binding domain"/>
    <property type="match status" value="1"/>
</dbReference>
<dbReference type="InterPro" id="IPR001041">
    <property type="entry name" value="2Fe-2S_ferredoxin-type"/>
</dbReference>
<keyword evidence="1" id="KW-0001">2Fe-2S</keyword>
<evidence type="ECO:0000256" key="2">
    <source>
        <dbReference type="ARBA" id="ARBA00022723"/>
    </source>
</evidence>
<gene>
    <name evidence="7" type="ORF">C7M84_017826</name>
</gene>
<evidence type="ECO:0000313" key="7">
    <source>
        <dbReference type="EMBL" id="ROT64249.1"/>
    </source>
</evidence>
<dbReference type="InterPro" id="IPR006058">
    <property type="entry name" value="2Fe2S_fd_BS"/>
</dbReference>
<dbReference type="GO" id="GO:0016491">
    <property type="term" value="F:oxidoreductase activity"/>
    <property type="evidence" value="ECO:0007669"/>
    <property type="project" value="UniProtKB-KW"/>
</dbReference>
<feature type="domain" description="2Fe-2S ferredoxin-type" evidence="6">
    <location>
        <begin position="33"/>
        <end position="120"/>
    </location>
</feature>
<organism evidence="7 8">
    <name type="scientific">Penaeus vannamei</name>
    <name type="common">Whiteleg shrimp</name>
    <name type="synonym">Litopenaeus vannamei</name>
    <dbReference type="NCBI Taxonomy" id="6689"/>
    <lineage>
        <taxon>Eukaryota</taxon>
        <taxon>Metazoa</taxon>
        <taxon>Ecdysozoa</taxon>
        <taxon>Arthropoda</taxon>
        <taxon>Crustacea</taxon>
        <taxon>Multicrustacea</taxon>
        <taxon>Malacostraca</taxon>
        <taxon>Eumalacostraca</taxon>
        <taxon>Eucarida</taxon>
        <taxon>Decapoda</taxon>
        <taxon>Dendrobranchiata</taxon>
        <taxon>Penaeoidea</taxon>
        <taxon>Penaeidae</taxon>
        <taxon>Penaeus</taxon>
    </lineage>
</organism>
<name>A0A3R7P924_PENVA</name>